<dbReference type="Proteomes" id="UP000186895">
    <property type="component" value="Unassembled WGS sequence"/>
</dbReference>
<dbReference type="PROSITE" id="PS50234">
    <property type="entry name" value="VWFA"/>
    <property type="match status" value="1"/>
</dbReference>
<keyword evidence="1" id="KW-1133">Transmembrane helix</keyword>
<dbReference type="SMART" id="SM00327">
    <property type="entry name" value="VWA"/>
    <property type="match status" value="1"/>
</dbReference>
<proteinExistence type="predicted"/>
<dbReference type="AlphaFoldDB" id="A0A1N6U5U4"/>
<dbReference type="InterPro" id="IPR002035">
    <property type="entry name" value="VWF_A"/>
</dbReference>
<evidence type="ECO:0000313" key="4">
    <source>
        <dbReference type="Proteomes" id="UP000186895"/>
    </source>
</evidence>
<sequence>MIQFDYLWVWLLLPLPWLAWRWLPAFRPEEDRLRVPYTSAFYEQLEDHQSTAIQIASHSTLIIQWLIWLLLLGAAARPVLLEPPIHHTEPRRDLILAIDLSQSMSEQDVPAPDGQRLERLSAVKQAAMQFIAQRPDDRIGLVGFGDQAFPLAPSSSEHESLLQILALTETGIAGANTAMGDAIGVTLKLLESSQMPEQVMILLSDGEDNRSRLDPLQAARIAAERNLQIHTIAFGQTEGSGDNRVDRDTLEAIAQRTGGQAFLASDQQALEQVYARIDTLTPHIAEELRAQPRRELFWIPMALALGVLILQLLPGLVSAALQRPQAKTGDR</sequence>
<accession>A0A1N6U5U4</accession>
<feature type="domain" description="VWFA" evidence="2">
    <location>
        <begin position="93"/>
        <end position="277"/>
    </location>
</feature>
<dbReference type="STRING" id="49186.SAMN05421647_106204"/>
<dbReference type="InterPro" id="IPR036465">
    <property type="entry name" value="vWFA_dom_sf"/>
</dbReference>
<dbReference type="EMBL" id="FTMN01000006">
    <property type="protein sequence ID" value="SIQ60676.1"/>
    <property type="molecule type" value="Genomic_DNA"/>
</dbReference>
<name>A0A1N6U5U4_9GAMM</name>
<evidence type="ECO:0000259" key="2">
    <source>
        <dbReference type="PROSITE" id="PS50234"/>
    </source>
</evidence>
<feature type="transmembrane region" description="Helical" evidence="1">
    <location>
        <begin position="297"/>
        <end position="321"/>
    </location>
</feature>
<dbReference type="PANTHER" id="PTHR22550">
    <property type="entry name" value="SPORE GERMINATION PROTEIN"/>
    <property type="match status" value="1"/>
</dbReference>
<reference evidence="3 4" key="1">
    <citation type="submission" date="2017-01" db="EMBL/GenBank/DDBJ databases">
        <authorList>
            <person name="Mah S.A."/>
            <person name="Swanson W.J."/>
            <person name="Moy G.W."/>
            <person name="Vacquier V.D."/>
        </authorList>
    </citation>
    <scope>NUCLEOTIDE SEQUENCE [LARGE SCALE GENOMIC DNA]</scope>
    <source>
        <strain evidence="3 4">DSM 7027</strain>
    </source>
</reference>
<dbReference type="Pfam" id="PF00092">
    <property type="entry name" value="VWA"/>
    <property type="match status" value="1"/>
</dbReference>
<feature type="transmembrane region" description="Helical" evidence="1">
    <location>
        <begin position="6"/>
        <end position="23"/>
    </location>
</feature>
<gene>
    <name evidence="3" type="ORF">SAMN05421647_106204</name>
</gene>
<protein>
    <submittedName>
        <fullName evidence="3">Ca-activated chloride channel family protein</fullName>
    </submittedName>
</protein>
<dbReference type="RefSeq" id="WP_076463506.1">
    <property type="nucleotide sequence ID" value="NZ_FTMN01000006.1"/>
</dbReference>
<evidence type="ECO:0000313" key="3">
    <source>
        <dbReference type="EMBL" id="SIQ60676.1"/>
    </source>
</evidence>
<keyword evidence="1" id="KW-0812">Transmembrane</keyword>
<dbReference type="Gene3D" id="3.40.50.410">
    <property type="entry name" value="von Willebrand factor, type A domain"/>
    <property type="match status" value="1"/>
</dbReference>
<dbReference type="InterPro" id="IPR050768">
    <property type="entry name" value="UPF0353/GerABKA_families"/>
</dbReference>
<evidence type="ECO:0000256" key="1">
    <source>
        <dbReference type="SAM" id="Phobius"/>
    </source>
</evidence>
<dbReference type="SUPFAM" id="SSF53300">
    <property type="entry name" value="vWA-like"/>
    <property type="match status" value="1"/>
</dbReference>
<keyword evidence="4" id="KW-1185">Reference proteome</keyword>
<keyword evidence="1" id="KW-0472">Membrane</keyword>
<organism evidence="3 4">
    <name type="scientific">Marinobacterium stanieri</name>
    <dbReference type="NCBI Taxonomy" id="49186"/>
    <lineage>
        <taxon>Bacteria</taxon>
        <taxon>Pseudomonadati</taxon>
        <taxon>Pseudomonadota</taxon>
        <taxon>Gammaproteobacteria</taxon>
        <taxon>Oceanospirillales</taxon>
        <taxon>Oceanospirillaceae</taxon>
        <taxon>Marinobacterium</taxon>
    </lineage>
</organism>
<dbReference type="PANTHER" id="PTHR22550:SF18">
    <property type="entry name" value="VWFA DOMAIN-CONTAINING PROTEIN"/>
    <property type="match status" value="1"/>
</dbReference>